<feature type="non-terminal residue" evidence="1">
    <location>
        <position position="93"/>
    </location>
</feature>
<protein>
    <recommendedName>
        <fullName evidence="3">Secreted protein</fullName>
    </recommendedName>
</protein>
<proteinExistence type="predicted"/>
<evidence type="ECO:0000313" key="1">
    <source>
        <dbReference type="EMBL" id="KAK5067867.1"/>
    </source>
</evidence>
<dbReference type="Proteomes" id="UP001357485">
    <property type="component" value="Unassembled WGS sequence"/>
</dbReference>
<keyword evidence="2" id="KW-1185">Reference proteome</keyword>
<gene>
    <name evidence="1" type="ORF">LTR16_009846</name>
</gene>
<dbReference type="EMBL" id="JAVRRA010027287">
    <property type="protein sequence ID" value="KAK5067867.1"/>
    <property type="molecule type" value="Genomic_DNA"/>
</dbReference>
<sequence>MAMVLLMFAGTLLLATMLLAMLLTLVAMLLAMLLPLTVALLRLTTTLLPLAAPDAPDPEAPDRVSVELLWKSEPLDLVPVWLFSPAFSSANSE</sequence>
<accession>A0ABR0JPH4</accession>
<evidence type="ECO:0008006" key="3">
    <source>
        <dbReference type="Google" id="ProtNLM"/>
    </source>
</evidence>
<comment type="caution">
    <text evidence="1">The sequence shown here is derived from an EMBL/GenBank/DDBJ whole genome shotgun (WGS) entry which is preliminary data.</text>
</comment>
<name>A0ABR0JPH4_9PEZI</name>
<evidence type="ECO:0000313" key="2">
    <source>
        <dbReference type="Proteomes" id="UP001357485"/>
    </source>
</evidence>
<reference evidence="1 2" key="1">
    <citation type="submission" date="2023-08" db="EMBL/GenBank/DDBJ databases">
        <title>Black Yeasts Isolated from many extreme environments.</title>
        <authorList>
            <person name="Coleine C."/>
            <person name="Stajich J.E."/>
            <person name="Selbmann L."/>
        </authorList>
    </citation>
    <scope>NUCLEOTIDE SEQUENCE [LARGE SCALE GENOMIC DNA]</scope>
    <source>
        <strain evidence="1 2">CCFEE 536</strain>
    </source>
</reference>
<organism evidence="1 2">
    <name type="scientific">Cryomyces antarcticus</name>
    <dbReference type="NCBI Taxonomy" id="329879"/>
    <lineage>
        <taxon>Eukaryota</taxon>
        <taxon>Fungi</taxon>
        <taxon>Dikarya</taxon>
        <taxon>Ascomycota</taxon>
        <taxon>Pezizomycotina</taxon>
        <taxon>Dothideomycetes</taxon>
        <taxon>Dothideomycetes incertae sedis</taxon>
        <taxon>Cryomyces</taxon>
    </lineage>
</organism>